<dbReference type="SUPFAM" id="SSF52540">
    <property type="entry name" value="P-loop containing nucleoside triphosphate hydrolases"/>
    <property type="match status" value="1"/>
</dbReference>
<gene>
    <name evidence="1" type="ORF">METZ01_LOCUS64318</name>
</gene>
<evidence type="ECO:0008006" key="2">
    <source>
        <dbReference type="Google" id="ProtNLM"/>
    </source>
</evidence>
<proteinExistence type="predicted"/>
<protein>
    <recommendedName>
        <fullName evidence="2">Sulfotransferase domain-containing protein</fullName>
    </recommendedName>
</protein>
<dbReference type="AlphaFoldDB" id="A0A381T6V6"/>
<dbReference type="Pfam" id="PF13469">
    <property type="entry name" value="Sulfotransfer_3"/>
    <property type="match status" value="1"/>
</dbReference>
<dbReference type="Gene3D" id="3.40.50.300">
    <property type="entry name" value="P-loop containing nucleotide triphosphate hydrolases"/>
    <property type="match status" value="1"/>
</dbReference>
<evidence type="ECO:0000313" key="1">
    <source>
        <dbReference type="EMBL" id="SVA11464.1"/>
    </source>
</evidence>
<dbReference type="PANTHER" id="PTHR36451:SF1">
    <property type="entry name" value="OMEGA-HYDROXY-BETA-DIHYDROMENAQUINONE-9 SULFOTRANSFERASE STF3"/>
    <property type="match status" value="1"/>
</dbReference>
<name>A0A381T6V6_9ZZZZ</name>
<accession>A0A381T6V6</accession>
<reference evidence="1" key="1">
    <citation type="submission" date="2018-05" db="EMBL/GenBank/DDBJ databases">
        <authorList>
            <person name="Lanie J.A."/>
            <person name="Ng W.-L."/>
            <person name="Kazmierczak K.M."/>
            <person name="Andrzejewski T.M."/>
            <person name="Davidsen T.M."/>
            <person name="Wayne K.J."/>
            <person name="Tettelin H."/>
            <person name="Glass J.I."/>
            <person name="Rusch D."/>
            <person name="Podicherti R."/>
            <person name="Tsui H.-C.T."/>
            <person name="Winkler M.E."/>
        </authorList>
    </citation>
    <scope>NUCLEOTIDE SEQUENCE</scope>
</reference>
<dbReference type="InterPro" id="IPR052736">
    <property type="entry name" value="Stf3_sulfotransferase"/>
</dbReference>
<dbReference type="InterPro" id="IPR027417">
    <property type="entry name" value="P-loop_NTPase"/>
</dbReference>
<sequence length="370" mass="42942">VNYLLTEKSLLSKIEGNLGEDDYKEPLSILLDSLNNEANLSLIGKIALRYQISTHLKIRSKIFEFVNNRELKKPASPIFVIGLPRSGTTYLFNLLSLDSNYRSPLVWEMFFPFPLIEQDSSEYKRRIKKTDFMLFFQKKLIPDLDVVHPIQSTDPEECLLISPFSLKSLLYSYMARIPSYESYLKKADHSSVFLWHSRFLQVLENFDRPHRWLLKDPGHIGRLSEILANYPDASFIQIHRDPVETIPSICSLTEKTRSPFTKEIDKNEIGQKTLSYWKESLAKGEKDKSFISKDKFINVKFNDFVVDPIGEIKKIYSGLNLDLNKETEKKMVDFAKEFKKGEKTTHTYGLSEFGLSEESVQNTLSKYISY</sequence>
<dbReference type="PANTHER" id="PTHR36451">
    <property type="entry name" value="PAPS-DEPENDENT SULFOTRANSFERASE STF3"/>
    <property type="match status" value="1"/>
</dbReference>
<organism evidence="1">
    <name type="scientific">marine metagenome</name>
    <dbReference type="NCBI Taxonomy" id="408172"/>
    <lineage>
        <taxon>unclassified sequences</taxon>
        <taxon>metagenomes</taxon>
        <taxon>ecological metagenomes</taxon>
    </lineage>
</organism>
<dbReference type="EMBL" id="UINC01004060">
    <property type="protein sequence ID" value="SVA11464.1"/>
    <property type="molecule type" value="Genomic_DNA"/>
</dbReference>
<feature type="non-terminal residue" evidence="1">
    <location>
        <position position="1"/>
    </location>
</feature>